<feature type="region of interest" description="Disordered" evidence="2">
    <location>
        <begin position="437"/>
        <end position="464"/>
    </location>
</feature>
<dbReference type="Pfam" id="PF25078">
    <property type="entry name" value="DUF7801"/>
    <property type="match status" value="1"/>
</dbReference>
<keyword evidence="1" id="KW-0175">Coiled coil</keyword>
<dbReference type="InterPro" id="IPR056703">
    <property type="entry name" value="DUF7801"/>
</dbReference>
<feature type="compositionally biased region" description="Basic and acidic residues" evidence="2">
    <location>
        <begin position="253"/>
        <end position="270"/>
    </location>
</feature>
<organism evidence="5 6">
    <name type="scientific">Lophiostoma macrostomum CBS 122681</name>
    <dbReference type="NCBI Taxonomy" id="1314788"/>
    <lineage>
        <taxon>Eukaryota</taxon>
        <taxon>Fungi</taxon>
        <taxon>Dikarya</taxon>
        <taxon>Ascomycota</taxon>
        <taxon>Pezizomycotina</taxon>
        <taxon>Dothideomycetes</taxon>
        <taxon>Pleosporomycetidae</taxon>
        <taxon>Pleosporales</taxon>
        <taxon>Lophiostomataceae</taxon>
        <taxon>Lophiostoma</taxon>
    </lineage>
</organism>
<feature type="domain" description="Up-regulated during septation protein 1" evidence="3">
    <location>
        <begin position="96"/>
        <end position="225"/>
    </location>
</feature>
<dbReference type="InterPro" id="IPR029191">
    <property type="entry name" value="Uds1"/>
</dbReference>
<reference evidence="5" key="1">
    <citation type="journal article" date="2020" name="Stud. Mycol.">
        <title>101 Dothideomycetes genomes: a test case for predicting lifestyles and emergence of pathogens.</title>
        <authorList>
            <person name="Haridas S."/>
            <person name="Albert R."/>
            <person name="Binder M."/>
            <person name="Bloem J."/>
            <person name="Labutti K."/>
            <person name="Salamov A."/>
            <person name="Andreopoulos B."/>
            <person name="Baker S."/>
            <person name="Barry K."/>
            <person name="Bills G."/>
            <person name="Bluhm B."/>
            <person name="Cannon C."/>
            <person name="Castanera R."/>
            <person name="Culley D."/>
            <person name="Daum C."/>
            <person name="Ezra D."/>
            <person name="Gonzalez J."/>
            <person name="Henrissat B."/>
            <person name="Kuo A."/>
            <person name="Liang C."/>
            <person name="Lipzen A."/>
            <person name="Lutzoni F."/>
            <person name="Magnuson J."/>
            <person name="Mondo S."/>
            <person name="Nolan M."/>
            <person name="Ohm R."/>
            <person name="Pangilinan J."/>
            <person name="Park H.-J."/>
            <person name="Ramirez L."/>
            <person name="Alfaro M."/>
            <person name="Sun H."/>
            <person name="Tritt A."/>
            <person name="Yoshinaga Y."/>
            <person name="Zwiers L.-H."/>
            <person name="Turgeon B."/>
            <person name="Goodwin S."/>
            <person name="Spatafora J."/>
            <person name="Crous P."/>
            <person name="Grigoriev I."/>
        </authorList>
    </citation>
    <scope>NUCLEOTIDE SEQUENCE</scope>
    <source>
        <strain evidence="5">CBS 122681</strain>
    </source>
</reference>
<gene>
    <name evidence="5" type="ORF">K491DRAFT_653986</name>
</gene>
<accession>A0A6A6TG27</accession>
<feature type="region of interest" description="Disordered" evidence="2">
    <location>
        <begin position="227"/>
        <end position="270"/>
    </location>
</feature>
<feature type="region of interest" description="Disordered" evidence="2">
    <location>
        <begin position="326"/>
        <end position="345"/>
    </location>
</feature>
<evidence type="ECO:0000313" key="5">
    <source>
        <dbReference type="EMBL" id="KAF2657928.1"/>
    </source>
</evidence>
<feature type="region of interest" description="Disordered" evidence="2">
    <location>
        <begin position="488"/>
        <end position="511"/>
    </location>
</feature>
<feature type="coiled-coil region" evidence="1">
    <location>
        <begin position="743"/>
        <end position="816"/>
    </location>
</feature>
<feature type="domain" description="DUF7801" evidence="4">
    <location>
        <begin position="669"/>
        <end position="819"/>
    </location>
</feature>
<evidence type="ECO:0000256" key="2">
    <source>
        <dbReference type="SAM" id="MobiDB-lite"/>
    </source>
</evidence>
<protein>
    <submittedName>
        <fullName evidence="5">Uncharacterized protein</fullName>
    </submittedName>
</protein>
<evidence type="ECO:0000259" key="4">
    <source>
        <dbReference type="Pfam" id="PF25078"/>
    </source>
</evidence>
<keyword evidence="6" id="KW-1185">Reference proteome</keyword>
<dbReference type="AlphaFoldDB" id="A0A6A6TG27"/>
<dbReference type="OrthoDB" id="5569911at2759"/>
<feature type="compositionally biased region" description="Polar residues" evidence="2">
    <location>
        <begin position="232"/>
        <end position="242"/>
    </location>
</feature>
<evidence type="ECO:0000313" key="6">
    <source>
        <dbReference type="Proteomes" id="UP000799324"/>
    </source>
</evidence>
<feature type="compositionally biased region" description="Acidic residues" evidence="2">
    <location>
        <begin position="498"/>
        <end position="511"/>
    </location>
</feature>
<sequence length="899" mass="100871">MTSNGLRTQYPYNNGDALSPRPLYDFPSPTSNYPSGVGGASPGFYPMAFQSTTRFASSAFIPPPDVFFDGRNGGPDTPRDFRARRSDVLNSDPVAMHLLVETAIGDSQYFDILAVEEVEALKQEQKTLDARLGTVRKRLESETKIRDAARSLGRLGSKKEPGHRRGLSSRGSNATREKTTQSEEELEASGRKVEDLTRDLLEIESRMRLIDAQLLMHTAGVLQLTHNGPAKRNQSNEVTNGIGQRPDSPASLDHYETRRSGRGKTEDNFDERSLYRSPENLDNLMSALQNGTHHHVESVERQSEALTATAKRLEDLNARLRDLIIQANPERNRESSPPPRASNAASLDQQIDFLDQSLREVSAEHATLRNESQNSLNAVEGRLEGINSQLYAMLSGTEDSTPPPPTTGGASQDQLDYMEDSFYNIQQLQYSMSEQLDQLRTQSDSMTQQIEELRSQPSNTQDTQYEPTLMGLWSIILAGEDEARQRKRERRELLASDPDADEELSPDEDYDPNEQFSLTAFSAKVRWLHRRAFTLKEKQSILLRQIKQQRELNSRSDAQKEEQFGQLKERVLSARNEKASMEKELERAMGQLQAFDEQKHDADSQYLREAEERINVLEHQLKDAQDDARVESATIQAELSQSAAKIDEVMAALRTATAEKKEAEDRGADATRALTAKEEELRILEDKVVYLTTEATLARAELDGAYGTRAQRAAESAANPAIKRELEGLGAQNASLLTELASLRKAQDVASQNEAEARDSERTLKQELSAMASEYEALTRDSIQNEKDRDTLEASIDKLRDDKESLELELSDERVKWLGVRSPGAPNGAAAATMEATSIRMLREDFRKMMRDRTAEGLKALRNEQEERRKLEALVRSLRKDASPQKSNLGRFMTHSPSG</sequence>
<feature type="region of interest" description="Disordered" evidence="2">
    <location>
        <begin position="879"/>
        <end position="899"/>
    </location>
</feature>
<evidence type="ECO:0000259" key="3">
    <source>
        <dbReference type="Pfam" id="PF15456"/>
    </source>
</evidence>
<proteinExistence type="predicted"/>
<dbReference type="Proteomes" id="UP000799324">
    <property type="component" value="Unassembled WGS sequence"/>
</dbReference>
<dbReference type="EMBL" id="MU004320">
    <property type="protein sequence ID" value="KAF2657928.1"/>
    <property type="molecule type" value="Genomic_DNA"/>
</dbReference>
<name>A0A6A6TG27_9PLEO</name>
<feature type="coiled-coil region" evidence="1">
    <location>
        <begin position="564"/>
        <end position="687"/>
    </location>
</feature>
<evidence type="ECO:0000256" key="1">
    <source>
        <dbReference type="SAM" id="Coils"/>
    </source>
</evidence>
<dbReference type="Pfam" id="PF15456">
    <property type="entry name" value="Uds1"/>
    <property type="match status" value="1"/>
</dbReference>
<feature type="region of interest" description="Disordered" evidence="2">
    <location>
        <begin position="147"/>
        <end position="191"/>
    </location>
</feature>